<dbReference type="AlphaFoldDB" id="A0A183GPS9"/>
<protein>
    <submittedName>
        <fullName evidence="3">Urb2 domain-containing protein</fullName>
    </submittedName>
</protein>
<accession>A0A183GPS9</accession>
<organism evidence="2 3">
    <name type="scientific">Heligmosomoides polygyrus</name>
    <name type="common">Parasitic roundworm</name>
    <dbReference type="NCBI Taxonomy" id="6339"/>
    <lineage>
        <taxon>Eukaryota</taxon>
        <taxon>Metazoa</taxon>
        <taxon>Ecdysozoa</taxon>
        <taxon>Nematoda</taxon>
        <taxon>Chromadorea</taxon>
        <taxon>Rhabditida</taxon>
        <taxon>Rhabditina</taxon>
        <taxon>Rhabditomorpha</taxon>
        <taxon>Strongyloidea</taxon>
        <taxon>Heligmosomidae</taxon>
        <taxon>Heligmosomoides</taxon>
    </lineage>
</organism>
<dbReference type="WBParaSite" id="HPBE_0002469901-mRNA-1">
    <property type="protein sequence ID" value="HPBE_0002469901-mRNA-1"/>
    <property type="gene ID" value="HPBE_0002469901"/>
</dbReference>
<proteinExistence type="predicted"/>
<reference evidence="1 2" key="1">
    <citation type="submission" date="2018-11" db="EMBL/GenBank/DDBJ databases">
        <authorList>
            <consortium name="Pathogen Informatics"/>
        </authorList>
    </citation>
    <scope>NUCLEOTIDE SEQUENCE [LARGE SCALE GENOMIC DNA]</scope>
</reference>
<dbReference type="EMBL" id="UZAH01036703">
    <property type="protein sequence ID" value="VDP46767.1"/>
    <property type="molecule type" value="Genomic_DNA"/>
</dbReference>
<name>A0A183GPS9_HELPZ</name>
<sequence>MGGTNSGSPSLGTASSASSLSLLRKADDLLTVYKRNKDEKSRDEIVSRIQSENWIQSTFATITDSKTSLADLRFLSKLFEKLVDFIITSATLAKAKADFYVFLNAISSAEVLYYGASLWLAYSKLLMPSKEWNDCFTPMEKWFKVSEGQSIVVCLNVWTSFISYAAAKLNTGALREKLLSSFSKPLRSHAVISKLQSPTPIISAYNTLLSAFADKVDDRFEELVICFLRFIVGKPVAVIDHPQNIEEEITKPVNAKEFLATLGLFILRGRSDKSDWGDGRSVGYLVDPRPHRVFDGAMTHALPLLCTVLGPIHTSANSICSCFAGLAQRIETFEDDEVRRKESRFLFMQLRTWIAESAADVKKLETAVCQLFREADLSVHANTISDWPAKIILETLLDKPSARIGEFLELVPGTLGDGLETDSIVLKRTDDINEGSLLKPDFSTTFSFMRLLFKAINHAEEEVDESTLSSCVSAFGHLYEEVQTTVKHEVNCNAATVLFGVLGSVAPPAKTIWSVRMYTAAALHALNFYSFGLEEEKEVCFGSGSEFNVLGDMAPITSFLIPLGEKILSLMDENKVSFLEGVGAPWKEQISQRIAFT</sequence>
<dbReference type="Proteomes" id="UP000050761">
    <property type="component" value="Unassembled WGS sequence"/>
</dbReference>
<evidence type="ECO:0000313" key="3">
    <source>
        <dbReference type="WBParaSite" id="HPBE_0002469901-mRNA-1"/>
    </source>
</evidence>
<reference evidence="3" key="2">
    <citation type="submission" date="2019-09" db="UniProtKB">
        <authorList>
            <consortium name="WormBaseParasite"/>
        </authorList>
    </citation>
    <scope>IDENTIFICATION</scope>
</reference>
<dbReference type="OrthoDB" id="5399929at2759"/>
<gene>
    <name evidence="1" type="ORF">HPBE_LOCUS24698</name>
</gene>
<evidence type="ECO:0000313" key="2">
    <source>
        <dbReference type="Proteomes" id="UP000050761"/>
    </source>
</evidence>
<accession>A0A3P8D5Y6</accession>
<evidence type="ECO:0000313" key="1">
    <source>
        <dbReference type="EMBL" id="VDP46767.1"/>
    </source>
</evidence>
<keyword evidence="2" id="KW-1185">Reference proteome</keyword>